<dbReference type="SMART" id="SM00256">
    <property type="entry name" value="FBOX"/>
    <property type="match status" value="1"/>
</dbReference>
<dbReference type="PANTHER" id="PTHR14604">
    <property type="entry name" value="WD40 REPEAT PF20"/>
    <property type="match status" value="1"/>
</dbReference>
<protein>
    <recommendedName>
        <fullName evidence="6">F-box domain-containing protein</fullName>
    </recommendedName>
</protein>
<reference evidence="7 8" key="1">
    <citation type="submission" date="2020-12" db="EMBL/GenBank/DDBJ databases">
        <title>De novo assembly of Tibetan sheep genome.</title>
        <authorList>
            <person name="Li X."/>
        </authorList>
    </citation>
    <scope>NUCLEOTIDE SEQUENCE [LARGE SCALE GENOMIC DNA]</scope>
    <source>
        <tissue evidence="7">Heart</tissue>
    </source>
</reference>
<dbReference type="EMBL" id="JAEMGP010000022">
    <property type="protein sequence ID" value="KAG5195962.1"/>
    <property type="molecule type" value="Genomic_DNA"/>
</dbReference>
<feature type="repeat" description="WD" evidence="5">
    <location>
        <begin position="623"/>
        <end position="654"/>
    </location>
</feature>
<dbReference type="GO" id="GO:0016055">
    <property type="term" value="P:Wnt signaling pathway"/>
    <property type="evidence" value="ECO:0007669"/>
    <property type="project" value="UniProtKB-KW"/>
</dbReference>
<sequence>MELLIVRNTFIEGRKQVSSFYEREVQDYTGNRKAVCEDSHQELKHPARRAENCLLRRESWRSSGYWGPQTQSGSKCQIIRFAQIDCRAGFRNGSDSSEANTKLWRVQELTIIPDVGWNVQNGHNLSWLAQNGQFLTASHCLCYDDSTVHFTRDFSNTSVGLAVDLVSKDYKNSNSSEREDCNNGEPPRKIIPEKNSLRQTYNSCARLCLNQETVCLASTAMKTENCVVKTKLANGTSSMIVPKQRKLSASYEKEKELCVKYFEQWSESDQVEFVEHLISQMCHYQHGHINSYLKPMLQRDFITALPARGLDHIAENILSYLDARSLCAAELVCKEWYRVTSDGMLWKKLIERMVRTDSLWRGLAERRGWGQYLFKNKPPDGNAPPNSFYRALYPKIIQDIETIESNWRCGRHSLQRIHCRSETSKGVYCLQYDDQKIVSGLRDNTIKIWDKSTLECKRILTGHTGSVLCLQYDERVIITGSSDSTVRVWDVNTGEMLNTLIHHCEAVLHLRFNNGMMVTCSKDRSIAVWDMASPTDITLRRVLVGHRAAVNVVDFDDKYIVSASGDRTIKVWNTSTCEFVRTLNGHKRGIACLQYRDRLVVSGSSDNTIRLWDIECGACLRVLEGHEELVRCIRFDNKRIVSGAYDGKIKVWDLVAALDPRAPAGTLCLRTLVEHSGRVFRLQFDEFQIVSSSHDDTILIWDFLNDPAAQAEPPRSPSRTYTYISR</sequence>
<dbReference type="InterPro" id="IPR019775">
    <property type="entry name" value="WD40_repeat_CS"/>
</dbReference>
<organism evidence="7 8">
    <name type="scientific">Ovis aries</name>
    <name type="common">Sheep</name>
    <dbReference type="NCBI Taxonomy" id="9940"/>
    <lineage>
        <taxon>Eukaryota</taxon>
        <taxon>Metazoa</taxon>
        <taxon>Chordata</taxon>
        <taxon>Craniata</taxon>
        <taxon>Vertebrata</taxon>
        <taxon>Euteleostomi</taxon>
        <taxon>Mammalia</taxon>
        <taxon>Eutheria</taxon>
        <taxon>Laurasiatheria</taxon>
        <taxon>Artiodactyla</taxon>
        <taxon>Ruminantia</taxon>
        <taxon>Pecora</taxon>
        <taxon>Bovidae</taxon>
        <taxon>Caprinae</taxon>
        <taxon>Ovis</taxon>
    </lineage>
</organism>
<gene>
    <name evidence="7" type="ORF">JEQ12_011598</name>
</gene>
<keyword evidence="2" id="KW-0879">Wnt signaling pathway</keyword>
<evidence type="ECO:0000313" key="7">
    <source>
        <dbReference type="EMBL" id="KAG5195962.1"/>
    </source>
</evidence>
<dbReference type="Gene3D" id="1.20.1280.50">
    <property type="match status" value="1"/>
</dbReference>
<dbReference type="SUPFAM" id="SSF50978">
    <property type="entry name" value="WD40 repeat-like"/>
    <property type="match status" value="1"/>
</dbReference>
<dbReference type="Gene3D" id="6.10.250.1840">
    <property type="match status" value="1"/>
</dbReference>
<feature type="domain" description="F-box" evidence="6">
    <location>
        <begin position="311"/>
        <end position="349"/>
    </location>
</feature>
<dbReference type="Pfam" id="PF12125">
    <property type="entry name" value="Beta-TrCP_D"/>
    <property type="match status" value="1"/>
</dbReference>
<dbReference type="GO" id="GO:0046983">
    <property type="term" value="F:protein dimerization activity"/>
    <property type="evidence" value="ECO:0007669"/>
    <property type="project" value="InterPro"/>
</dbReference>
<dbReference type="InterPro" id="IPR001680">
    <property type="entry name" value="WD40_rpt"/>
</dbReference>
<dbReference type="Proteomes" id="UP000664991">
    <property type="component" value="Unassembled WGS sequence"/>
</dbReference>
<keyword evidence="4" id="KW-0833">Ubl conjugation pathway</keyword>
<feature type="repeat" description="WD" evidence="5">
    <location>
        <begin position="543"/>
        <end position="582"/>
    </location>
</feature>
<dbReference type="CDD" id="cd22182">
    <property type="entry name" value="F-box_FBXW1A"/>
    <property type="match status" value="1"/>
</dbReference>
<proteinExistence type="predicted"/>
<dbReference type="InterPro" id="IPR050995">
    <property type="entry name" value="WD-F-box_domain-protein"/>
</dbReference>
<dbReference type="InterPro" id="IPR001810">
    <property type="entry name" value="F-box_dom"/>
</dbReference>
<dbReference type="InterPro" id="IPR021977">
    <property type="entry name" value="Beta-TrCP_D"/>
</dbReference>
<dbReference type="PANTHER" id="PTHR14604:SF5">
    <property type="entry name" value="F-BOX_WD REPEAT-CONTAINING PROTEIN 1A"/>
    <property type="match status" value="1"/>
</dbReference>
<dbReference type="GO" id="GO:0000209">
    <property type="term" value="P:protein polyubiquitination"/>
    <property type="evidence" value="ECO:0007669"/>
    <property type="project" value="UniProtKB-ARBA"/>
</dbReference>
<dbReference type="PROSITE" id="PS50294">
    <property type="entry name" value="WD_REPEATS_REGION"/>
    <property type="match status" value="4"/>
</dbReference>
<dbReference type="SMART" id="SM00320">
    <property type="entry name" value="WD40"/>
    <property type="match status" value="7"/>
</dbReference>
<feature type="repeat" description="WD" evidence="5">
    <location>
        <begin position="583"/>
        <end position="622"/>
    </location>
</feature>
<evidence type="ECO:0000313" key="8">
    <source>
        <dbReference type="Proteomes" id="UP000664991"/>
    </source>
</evidence>
<dbReference type="PROSITE" id="PS50082">
    <property type="entry name" value="WD_REPEATS_2"/>
    <property type="match status" value="7"/>
</dbReference>
<dbReference type="FunFam" id="1.20.1280.50:FF:000001">
    <property type="entry name" value="F-box/WD repeat-containing protein 11 isoform X2"/>
    <property type="match status" value="1"/>
</dbReference>
<comment type="caution">
    <text evidence="7">The sequence shown here is derived from an EMBL/GenBank/DDBJ whole genome shotgun (WGS) entry which is preliminary data.</text>
</comment>
<evidence type="ECO:0000259" key="6">
    <source>
        <dbReference type="PROSITE" id="PS50181"/>
    </source>
</evidence>
<dbReference type="SMART" id="SM01028">
    <property type="entry name" value="Beta-TrCP_D"/>
    <property type="match status" value="1"/>
</dbReference>
<feature type="repeat" description="WD" evidence="5">
    <location>
        <begin position="672"/>
        <end position="711"/>
    </location>
</feature>
<accession>A0A835ZJU4</accession>
<dbReference type="InterPro" id="IPR020472">
    <property type="entry name" value="WD40_PAC1"/>
</dbReference>
<evidence type="ECO:0000256" key="2">
    <source>
        <dbReference type="ARBA" id="ARBA00022687"/>
    </source>
</evidence>
<dbReference type="Pfam" id="PF12937">
    <property type="entry name" value="F-box-like"/>
    <property type="match status" value="1"/>
</dbReference>
<evidence type="ECO:0000256" key="5">
    <source>
        <dbReference type="PROSITE-ProRule" id="PRU00221"/>
    </source>
</evidence>
<dbReference type="PRINTS" id="PR00320">
    <property type="entry name" value="GPROTEINBRPT"/>
</dbReference>
<dbReference type="InterPro" id="IPR036047">
    <property type="entry name" value="F-box-like_dom_sf"/>
</dbReference>
<dbReference type="Gene3D" id="2.130.10.10">
    <property type="entry name" value="YVTN repeat-like/Quinoprotein amine dehydrogenase"/>
    <property type="match status" value="1"/>
</dbReference>
<dbReference type="SUPFAM" id="SSF81383">
    <property type="entry name" value="F-box domain"/>
    <property type="match status" value="1"/>
</dbReference>
<dbReference type="AlphaFoldDB" id="A0A835ZJU4"/>
<dbReference type="InterPro" id="IPR015943">
    <property type="entry name" value="WD40/YVTN_repeat-like_dom_sf"/>
</dbReference>
<feature type="repeat" description="WD" evidence="5">
    <location>
        <begin position="433"/>
        <end position="450"/>
    </location>
</feature>
<evidence type="ECO:0000256" key="3">
    <source>
        <dbReference type="ARBA" id="ARBA00022737"/>
    </source>
</evidence>
<keyword evidence="3" id="KW-0677">Repeat</keyword>
<feature type="repeat" description="WD" evidence="5">
    <location>
        <begin position="500"/>
        <end position="539"/>
    </location>
</feature>
<dbReference type="PROSITE" id="PS00678">
    <property type="entry name" value="WD_REPEATS_1"/>
    <property type="match status" value="5"/>
</dbReference>
<feature type="repeat" description="WD" evidence="5">
    <location>
        <begin position="460"/>
        <end position="499"/>
    </location>
</feature>
<dbReference type="InterPro" id="IPR036322">
    <property type="entry name" value="WD40_repeat_dom_sf"/>
</dbReference>
<keyword evidence="1 5" id="KW-0853">WD repeat</keyword>
<dbReference type="GO" id="GO:0031146">
    <property type="term" value="P:SCF-dependent proteasomal ubiquitin-dependent protein catabolic process"/>
    <property type="evidence" value="ECO:0007669"/>
    <property type="project" value="UniProtKB-ARBA"/>
</dbReference>
<dbReference type="PROSITE" id="PS50181">
    <property type="entry name" value="FBOX"/>
    <property type="match status" value="1"/>
</dbReference>
<dbReference type="FunFam" id="2.130.10.10:FF:000004">
    <property type="entry name" value="F-box/WD repeat-containing protein 11 isoform X2"/>
    <property type="match status" value="1"/>
</dbReference>
<evidence type="ECO:0000256" key="4">
    <source>
        <dbReference type="ARBA" id="ARBA00022786"/>
    </source>
</evidence>
<evidence type="ECO:0000256" key="1">
    <source>
        <dbReference type="ARBA" id="ARBA00022574"/>
    </source>
</evidence>
<dbReference type="Pfam" id="PF00400">
    <property type="entry name" value="WD40"/>
    <property type="match status" value="7"/>
</dbReference>
<dbReference type="CDD" id="cd00200">
    <property type="entry name" value="WD40"/>
    <property type="match status" value="1"/>
</dbReference>
<name>A0A835ZJU4_SHEEP</name>